<dbReference type="Proteomes" id="UP000198636">
    <property type="component" value="Unassembled WGS sequence"/>
</dbReference>
<keyword evidence="4" id="KW-1185">Reference proteome</keyword>
<dbReference type="InterPro" id="IPR028051">
    <property type="entry name" value="CheX-like_dom"/>
</dbReference>
<sequence>MKAELINSFLKAGQDVVMQMTGIKLEIEKTYIKKPPFDKNDIAIVIGVTGELNGLTAINMSEDLALKMASTMMGGMQISSLDEISKSAVTELGNMILGNAASLLYNEGVKVDITPPQLLENEVINYSKNTPIISTLLKGNIGTIEVEVAVKTL</sequence>
<dbReference type="InterPro" id="IPR028976">
    <property type="entry name" value="CheC-like_sf"/>
</dbReference>
<evidence type="ECO:0000259" key="2">
    <source>
        <dbReference type="Pfam" id="PF13690"/>
    </source>
</evidence>
<dbReference type="AlphaFoldDB" id="A0A1G5K2R3"/>
<dbReference type="GO" id="GO:0006935">
    <property type="term" value="P:chemotaxis"/>
    <property type="evidence" value="ECO:0007669"/>
    <property type="project" value="UniProtKB-KW"/>
</dbReference>
<dbReference type="PANTHER" id="PTHR39452:SF1">
    <property type="entry name" value="CHEY-P PHOSPHATASE CHEX"/>
    <property type="match status" value="1"/>
</dbReference>
<feature type="domain" description="Chemotaxis phosphatase CheX-like" evidence="2">
    <location>
        <begin position="43"/>
        <end position="126"/>
    </location>
</feature>
<dbReference type="RefSeq" id="WP_091545487.1">
    <property type="nucleotide sequence ID" value="NZ_FMUS01000023.1"/>
</dbReference>
<accession>A0A1G5K2R3</accession>
<evidence type="ECO:0000256" key="1">
    <source>
        <dbReference type="ARBA" id="ARBA00022500"/>
    </source>
</evidence>
<dbReference type="PANTHER" id="PTHR39452">
    <property type="entry name" value="CHEY-P PHOSPHATASE CHEX"/>
    <property type="match status" value="1"/>
</dbReference>
<evidence type="ECO:0000313" key="4">
    <source>
        <dbReference type="Proteomes" id="UP000198636"/>
    </source>
</evidence>
<dbReference type="EMBL" id="FMUS01000023">
    <property type="protein sequence ID" value="SCY94308.1"/>
    <property type="molecule type" value="Genomic_DNA"/>
</dbReference>
<dbReference type="STRING" id="1120976.SAMN03080606_03165"/>
<proteinExistence type="predicted"/>
<dbReference type="InterPro" id="IPR038756">
    <property type="entry name" value="CheX-like"/>
</dbReference>
<dbReference type="OrthoDB" id="9788100at2"/>
<dbReference type="SUPFAM" id="SSF103039">
    <property type="entry name" value="CheC-like"/>
    <property type="match status" value="1"/>
</dbReference>
<organism evidence="3 4">
    <name type="scientific">Alkaliphilus peptidifermentans DSM 18978</name>
    <dbReference type="NCBI Taxonomy" id="1120976"/>
    <lineage>
        <taxon>Bacteria</taxon>
        <taxon>Bacillati</taxon>
        <taxon>Bacillota</taxon>
        <taxon>Clostridia</taxon>
        <taxon>Peptostreptococcales</taxon>
        <taxon>Natronincolaceae</taxon>
        <taxon>Alkaliphilus</taxon>
    </lineage>
</organism>
<evidence type="ECO:0000313" key="3">
    <source>
        <dbReference type="EMBL" id="SCY94308.1"/>
    </source>
</evidence>
<reference evidence="3 4" key="1">
    <citation type="submission" date="2016-10" db="EMBL/GenBank/DDBJ databases">
        <authorList>
            <person name="de Groot N.N."/>
        </authorList>
    </citation>
    <scope>NUCLEOTIDE SEQUENCE [LARGE SCALE GENOMIC DNA]</scope>
    <source>
        <strain evidence="3 4">DSM 18978</strain>
    </source>
</reference>
<dbReference type="CDD" id="cd17906">
    <property type="entry name" value="CheX"/>
    <property type="match status" value="1"/>
</dbReference>
<name>A0A1G5K2R3_9FIRM</name>
<dbReference type="Pfam" id="PF13690">
    <property type="entry name" value="CheX"/>
    <property type="match status" value="1"/>
</dbReference>
<dbReference type="Gene3D" id="3.40.1550.10">
    <property type="entry name" value="CheC-like"/>
    <property type="match status" value="1"/>
</dbReference>
<keyword evidence="1" id="KW-0145">Chemotaxis</keyword>
<protein>
    <submittedName>
        <fullName evidence="3">Chemotaxis protein CheX</fullName>
    </submittedName>
</protein>
<gene>
    <name evidence="3" type="ORF">SAMN03080606_03165</name>
</gene>